<comment type="caution">
    <text evidence="1">The sequence shown here is derived from an EMBL/GenBank/DDBJ whole genome shotgun (WGS) entry which is preliminary data.</text>
</comment>
<proteinExistence type="predicted"/>
<reference evidence="1 2" key="1">
    <citation type="submission" date="2021-06" db="EMBL/GenBank/DDBJ databases">
        <authorList>
            <person name="Criscuolo A."/>
        </authorList>
    </citation>
    <scope>NUCLEOTIDE SEQUENCE [LARGE SCALE GENOMIC DNA]</scope>
    <source>
        <strain evidence="2">CIP 111802</strain>
    </source>
</reference>
<accession>A0ABN7TII5</accession>
<evidence type="ECO:0000313" key="1">
    <source>
        <dbReference type="EMBL" id="CAG7632485.1"/>
    </source>
</evidence>
<dbReference type="EMBL" id="CAJVCE010000004">
    <property type="protein sequence ID" value="CAG7632485.1"/>
    <property type="molecule type" value="Genomic_DNA"/>
</dbReference>
<keyword evidence="2" id="KW-1185">Reference proteome</keyword>
<dbReference type="Proteomes" id="UP000730618">
    <property type="component" value="Unassembled WGS sequence"/>
</dbReference>
<sequence>MCMQTNSIRSGEEAVPSRGRPLRLMNANFDSNRSLNRLLVQRHGMAYDNTYNRMIFFNVV</sequence>
<gene>
    <name evidence="1" type="ORF">PAECIP111802_01850</name>
</gene>
<name>A0ABN7TII5_9BACL</name>
<organism evidence="1 2">
    <name type="scientific">Paenibacillus allorhizosphaerae</name>
    <dbReference type="NCBI Taxonomy" id="2849866"/>
    <lineage>
        <taxon>Bacteria</taxon>
        <taxon>Bacillati</taxon>
        <taxon>Bacillota</taxon>
        <taxon>Bacilli</taxon>
        <taxon>Bacillales</taxon>
        <taxon>Paenibacillaceae</taxon>
        <taxon>Paenibacillus</taxon>
    </lineage>
</organism>
<protein>
    <submittedName>
        <fullName evidence="1">Uncharacterized protein</fullName>
    </submittedName>
</protein>
<evidence type="ECO:0000313" key="2">
    <source>
        <dbReference type="Proteomes" id="UP000730618"/>
    </source>
</evidence>